<dbReference type="GO" id="GO:0016301">
    <property type="term" value="F:kinase activity"/>
    <property type="evidence" value="ECO:0007669"/>
    <property type="project" value="UniProtKB-KW"/>
</dbReference>
<keyword evidence="3" id="KW-0418">Kinase</keyword>
<gene>
    <name evidence="3" type="ORF">EXU30_04525</name>
</gene>
<proteinExistence type="predicted"/>
<dbReference type="GO" id="GO:0015969">
    <property type="term" value="P:guanosine tetraphosphate metabolic process"/>
    <property type="evidence" value="ECO:0007669"/>
    <property type="project" value="InterPro"/>
</dbReference>
<feature type="signal peptide" evidence="1">
    <location>
        <begin position="1"/>
        <end position="22"/>
    </location>
</feature>
<dbReference type="RefSeq" id="WP_130598019.1">
    <property type="nucleotide sequence ID" value="NZ_CP036200.1"/>
</dbReference>
<feature type="domain" description="RelA/SpoT" evidence="2">
    <location>
        <begin position="104"/>
        <end position="208"/>
    </location>
</feature>
<dbReference type="InterPro" id="IPR043519">
    <property type="entry name" value="NT_sf"/>
</dbReference>
<reference evidence="3 4" key="1">
    <citation type="submission" date="2019-02" db="EMBL/GenBank/DDBJ databases">
        <title>Shewanella sp. D4-2 isolated from Dokdo Island.</title>
        <authorList>
            <person name="Baek K."/>
        </authorList>
    </citation>
    <scope>NUCLEOTIDE SEQUENCE [LARGE SCALE GENOMIC DNA]</scope>
    <source>
        <strain evidence="3 4">D4-2</strain>
    </source>
</reference>
<protein>
    <submittedName>
        <fullName evidence="3">GTP pyrophosphokinase</fullName>
    </submittedName>
</protein>
<dbReference type="OrthoDB" id="5823369at2"/>
<dbReference type="SUPFAM" id="SSF81301">
    <property type="entry name" value="Nucleotidyltransferase"/>
    <property type="match status" value="1"/>
</dbReference>
<evidence type="ECO:0000313" key="4">
    <source>
        <dbReference type="Proteomes" id="UP000291106"/>
    </source>
</evidence>
<dbReference type="InterPro" id="IPR007685">
    <property type="entry name" value="RelA_SpoT"/>
</dbReference>
<keyword evidence="4" id="KW-1185">Reference proteome</keyword>
<feature type="chain" id="PRO_5019222607" evidence="1">
    <location>
        <begin position="23"/>
        <end position="260"/>
    </location>
</feature>
<dbReference type="Pfam" id="PF04607">
    <property type="entry name" value="RelA_SpoT"/>
    <property type="match status" value="1"/>
</dbReference>
<dbReference type="Proteomes" id="UP000291106">
    <property type="component" value="Chromosome"/>
</dbReference>
<evidence type="ECO:0000313" key="3">
    <source>
        <dbReference type="EMBL" id="QBF82046.1"/>
    </source>
</evidence>
<accession>A0A411PEN5</accession>
<dbReference type="SMART" id="SM00954">
    <property type="entry name" value="RelA_SpoT"/>
    <property type="match status" value="1"/>
</dbReference>
<dbReference type="EMBL" id="CP036200">
    <property type="protein sequence ID" value="QBF82046.1"/>
    <property type="molecule type" value="Genomic_DNA"/>
</dbReference>
<dbReference type="Gene3D" id="3.30.460.10">
    <property type="entry name" value="Beta Polymerase, domain 2"/>
    <property type="match status" value="1"/>
</dbReference>
<evidence type="ECO:0000256" key="1">
    <source>
        <dbReference type="SAM" id="SignalP"/>
    </source>
</evidence>
<evidence type="ECO:0000259" key="2">
    <source>
        <dbReference type="SMART" id="SM00954"/>
    </source>
</evidence>
<name>A0A411PEN5_9GAMM</name>
<dbReference type="KEGG" id="smai:EXU30_04525"/>
<keyword evidence="1" id="KW-0732">Signal</keyword>
<dbReference type="AlphaFoldDB" id="A0A411PEN5"/>
<organism evidence="3 4">
    <name type="scientific">Shewanella maritima</name>
    <dbReference type="NCBI Taxonomy" id="2520507"/>
    <lineage>
        <taxon>Bacteria</taxon>
        <taxon>Pseudomonadati</taxon>
        <taxon>Pseudomonadota</taxon>
        <taxon>Gammaproteobacteria</taxon>
        <taxon>Alteromonadales</taxon>
        <taxon>Shewanellaceae</taxon>
        <taxon>Shewanella</taxon>
    </lineage>
</organism>
<keyword evidence="3" id="KW-0808">Transferase</keyword>
<sequence>MNRLFRTLFIFLVLLTTRGAVAQPVQAKISVVNSNGYSVTQAARSEVDELNELEDFQRYLPLQNSRDLDELMQQTEAAQSELASLINLVSAQTQTQAIIAQPKSRIRAEQKIATKFAGETAKITDLARASIVASDVSSLMSAYKQLEQHAEIVQLKNRFANPKASGYRDLNALVKLPNSQMIVEVQLHLNDIAEIKSGAEHDTYVQVQAIEANAKRQQRQLNDIETAQITKLRQASHKLYHKAWLGYKRQNIAAHTLTAA</sequence>